<evidence type="ECO:0000259" key="2">
    <source>
        <dbReference type="Pfam" id="PF11740"/>
    </source>
</evidence>
<dbReference type="Pfam" id="PF11740">
    <property type="entry name" value="KfrA_N"/>
    <property type="match status" value="1"/>
</dbReference>
<dbReference type="KEGG" id="mpur:MARPU_08380"/>
<protein>
    <submittedName>
        <fullName evidence="3">Cointegrate resolution protein T</fullName>
    </submittedName>
</protein>
<feature type="domain" description="KfrA N-terminal DNA-binding" evidence="2">
    <location>
        <begin position="7"/>
        <end position="118"/>
    </location>
</feature>
<sequence>MARGGITKALVKQARDTLLAQDRHPSIDAVRVALGNTGSKSTIHRYLKELEEEEACRLGDAKGLSEPIQQLIAELARTLETEAEEIVAAAERRHQEQVQTQRQQLEASETVRDELVAEVEGLRQGIAARETTLAEQAARIIELEQQRQGQAIALASLEQEKQGLQERIEVQAQHLASIEEKHRHTREALEHYREASRLQREQDQRRHDQQLQQLQAELRQQAQTLIVKQDEITRLNRDNAALAGELRERERDNQQQAQALAKLREAQQTGERIRDQLEARLGRSEEACAALDAQHRQLTDVHAQLETRLGRSERGRERLQTRLLAEHARRRTLEQQLERLLARTSPDQETEASDQPVSDADSSSRQSTDE</sequence>
<name>W0E3T6_MARPU</name>
<dbReference type="InterPro" id="IPR021104">
    <property type="entry name" value="KfrA_DNA-bd_N"/>
</dbReference>
<dbReference type="eggNOG" id="COG3206">
    <property type="taxonomic scope" value="Bacteria"/>
</dbReference>
<feature type="region of interest" description="Disordered" evidence="1">
    <location>
        <begin position="335"/>
        <end position="370"/>
    </location>
</feature>
<feature type="compositionally biased region" description="Polar residues" evidence="1">
    <location>
        <begin position="353"/>
        <end position="370"/>
    </location>
</feature>
<evidence type="ECO:0000313" key="3">
    <source>
        <dbReference type="EMBL" id="AHF03884.1"/>
    </source>
</evidence>
<evidence type="ECO:0000313" key="4">
    <source>
        <dbReference type="Proteomes" id="UP000005275"/>
    </source>
</evidence>
<dbReference type="RefSeq" id="WP_005223934.1">
    <property type="nucleotide sequence ID" value="NZ_CP007031.1"/>
</dbReference>
<dbReference type="STRING" id="765910.MARPU_08380"/>
<organism evidence="3 4">
    <name type="scientific">Marichromatium purpuratum 984</name>
    <dbReference type="NCBI Taxonomy" id="765910"/>
    <lineage>
        <taxon>Bacteria</taxon>
        <taxon>Pseudomonadati</taxon>
        <taxon>Pseudomonadota</taxon>
        <taxon>Gammaproteobacteria</taxon>
        <taxon>Chromatiales</taxon>
        <taxon>Chromatiaceae</taxon>
        <taxon>Marichromatium</taxon>
    </lineage>
</organism>
<dbReference type="AlphaFoldDB" id="W0E3T6"/>
<dbReference type="Proteomes" id="UP000005275">
    <property type="component" value="Chromosome"/>
</dbReference>
<reference evidence="3 4" key="1">
    <citation type="submission" date="2013-12" db="EMBL/GenBank/DDBJ databases">
        <authorList>
            <consortium name="DOE Joint Genome Institute"/>
            <person name="Bryant D.A."/>
            <person name="Huntemann M."/>
            <person name="Han J."/>
            <person name="Chen A."/>
            <person name="Kyrpides N."/>
            <person name="Mavromatis K."/>
            <person name="Markowitz V."/>
            <person name="Palaniappan K."/>
            <person name="Ivanova N."/>
            <person name="Schaumberg A."/>
            <person name="Pati A."/>
            <person name="Liolios K."/>
            <person name="Nordberg H.P."/>
            <person name="Cantor M.N."/>
            <person name="Hua S.X."/>
            <person name="Woyke T."/>
        </authorList>
    </citation>
    <scope>NUCLEOTIDE SEQUENCE [LARGE SCALE GENOMIC DNA]</scope>
    <source>
        <strain evidence="3 4">984</strain>
    </source>
</reference>
<accession>W0E3T6</accession>
<keyword evidence="4" id="KW-1185">Reference proteome</keyword>
<dbReference type="OrthoDB" id="583532at2"/>
<dbReference type="EMBL" id="CP007031">
    <property type="protein sequence ID" value="AHF03884.1"/>
    <property type="molecule type" value="Genomic_DNA"/>
</dbReference>
<evidence type="ECO:0000256" key="1">
    <source>
        <dbReference type="SAM" id="MobiDB-lite"/>
    </source>
</evidence>
<dbReference type="HOGENOM" id="CLU_059382_0_0_6"/>
<gene>
    <name evidence="3" type="ORF">MARPU_08380</name>
</gene>
<proteinExistence type="predicted"/>